<reference evidence="12" key="1">
    <citation type="submission" date="2018-05" db="EMBL/GenBank/DDBJ databases">
        <authorList>
            <person name="Lanie J.A."/>
            <person name="Ng W.-L."/>
            <person name="Kazmierczak K.M."/>
            <person name="Andrzejewski T.M."/>
            <person name="Davidsen T.M."/>
            <person name="Wayne K.J."/>
            <person name="Tettelin H."/>
            <person name="Glass J.I."/>
            <person name="Rusch D."/>
            <person name="Podicherti R."/>
            <person name="Tsui H.-C.T."/>
            <person name="Winkler M.E."/>
        </authorList>
    </citation>
    <scope>NUCLEOTIDE SEQUENCE</scope>
</reference>
<evidence type="ECO:0000256" key="6">
    <source>
        <dbReference type="ARBA" id="ARBA00022840"/>
    </source>
</evidence>
<dbReference type="SUPFAM" id="SSF52540">
    <property type="entry name" value="P-loop containing nucleoside triphosphate hydrolases"/>
    <property type="match status" value="1"/>
</dbReference>
<keyword evidence="2" id="KW-0813">Transport</keyword>
<feature type="transmembrane region" description="Helical" evidence="9">
    <location>
        <begin position="131"/>
        <end position="156"/>
    </location>
</feature>
<dbReference type="Gene3D" id="1.20.1560.10">
    <property type="entry name" value="ABC transporter type 1, transmembrane domain"/>
    <property type="match status" value="1"/>
</dbReference>
<feature type="transmembrane region" description="Helical" evidence="9">
    <location>
        <begin position="21"/>
        <end position="41"/>
    </location>
</feature>
<dbReference type="Gene3D" id="3.40.50.300">
    <property type="entry name" value="P-loop containing nucleotide triphosphate hydrolases"/>
    <property type="match status" value="1"/>
</dbReference>
<evidence type="ECO:0000256" key="5">
    <source>
        <dbReference type="ARBA" id="ARBA00022741"/>
    </source>
</evidence>
<dbReference type="EMBL" id="UINC01004480">
    <property type="protein sequence ID" value="SVA14628.1"/>
    <property type="molecule type" value="Genomic_DNA"/>
</dbReference>
<dbReference type="AlphaFoldDB" id="A0A381TGG9"/>
<evidence type="ECO:0000256" key="4">
    <source>
        <dbReference type="ARBA" id="ARBA00022692"/>
    </source>
</evidence>
<evidence type="ECO:0000313" key="12">
    <source>
        <dbReference type="EMBL" id="SVA14628.1"/>
    </source>
</evidence>
<dbReference type="SUPFAM" id="SSF90123">
    <property type="entry name" value="ABC transporter transmembrane region"/>
    <property type="match status" value="1"/>
</dbReference>
<dbReference type="GO" id="GO:0005886">
    <property type="term" value="C:plasma membrane"/>
    <property type="evidence" value="ECO:0007669"/>
    <property type="project" value="UniProtKB-SubCell"/>
</dbReference>
<keyword evidence="6" id="KW-0067">ATP-binding</keyword>
<name>A0A381TGG9_9ZZZZ</name>
<keyword evidence="3" id="KW-1003">Cell membrane</keyword>
<keyword evidence="7 9" id="KW-1133">Transmembrane helix</keyword>
<dbReference type="PANTHER" id="PTHR43394">
    <property type="entry name" value="ATP-DEPENDENT PERMEASE MDL1, MITOCHONDRIAL"/>
    <property type="match status" value="1"/>
</dbReference>
<sequence>MILEKIKPYLPYMRKYRREMTIGIVALLFADLAGLSIPWLLKMVVDELPNNPSDSDLLGFGGMLFAVATVQALSRFGWRQYLFGPSRKVEFDISNHLFSHFLSLDKSWFQKQKIGDLMSRATNDLRAVRDFVGLGLLILVDCAVIIVSCVGLMLWINPSLTLVVLIPLPALSFLFLKYLPEIGRRHEIVQQHLSKITSHVQENLSGIRVIHAFVQEETEKKKFDELNREYIHKNLSVTRLFGIFTPSLTLTVGVAAMISLWVGGEAVIAKEMSLGSFVAFNGYLLMLSWPMMGIGYVVNLTQKGQAAMGRIQEIFLARPGIVDDAKTVNSIGEFRGDIEFRDLCFSYPETDKPSLKNIQLKIPSGQILAVVGVIGSGKSTLAQLIPRLYEVDEDTLFIGGHSIRRIPLSVLRKNIGYVDQEPYLFSATLRENIIFGRDEASNDVVDDVVKKSGLLADLNRFPNGLETIIGERGVSLSGGQIQRVALARSLLLRPKILVLDDAFSSLDAETEDNILKNIREFTSGITTVMVSHRLTAVRKADRIILINDGQIVEDGTHDELLHLDGKYAQTYKNQALAMEMEITLQ</sequence>
<keyword evidence="5" id="KW-0547">Nucleotide-binding</keyword>
<dbReference type="InterPro" id="IPR036640">
    <property type="entry name" value="ABC1_TM_sf"/>
</dbReference>
<evidence type="ECO:0000256" key="7">
    <source>
        <dbReference type="ARBA" id="ARBA00022989"/>
    </source>
</evidence>
<evidence type="ECO:0000259" key="10">
    <source>
        <dbReference type="PROSITE" id="PS50893"/>
    </source>
</evidence>
<evidence type="ECO:0000256" key="9">
    <source>
        <dbReference type="SAM" id="Phobius"/>
    </source>
</evidence>
<comment type="subcellular location">
    <subcellularLocation>
        <location evidence="1">Cell membrane</location>
        <topology evidence="1">Multi-pass membrane protein</topology>
    </subcellularLocation>
</comment>
<keyword evidence="4 9" id="KW-0812">Transmembrane</keyword>
<dbReference type="PROSITE" id="PS00211">
    <property type="entry name" value="ABC_TRANSPORTER_1"/>
    <property type="match status" value="1"/>
</dbReference>
<feature type="transmembrane region" description="Helical" evidence="9">
    <location>
        <begin position="274"/>
        <end position="298"/>
    </location>
</feature>
<evidence type="ECO:0000256" key="2">
    <source>
        <dbReference type="ARBA" id="ARBA00022448"/>
    </source>
</evidence>
<keyword evidence="8 9" id="KW-0472">Membrane</keyword>
<gene>
    <name evidence="12" type="ORF">METZ01_LOCUS67482</name>
</gene>
<feature type="domain" description="ABC transmembrane type-1" evidence="11">
    <location>
        <begin position="22"/>
        <end position="303"/>
    </location>
</feature>
<dbReference type="GO" id="GO:0005524">
    <property type="term" value="F:ATP binding"/>
    <property type="evidence" value="ECO:0007669"/>
    <property type="project" value="UniProtKB-KW"/>
</dbReference>
<evidence type="ECO:0000256" key="8">
    <source>
        <dbReference type="ARBA" id="ARBA00023136"/>
    </source>
</evidence>
<dbReference type="GO" id="GO:0015421">
    <property type="term" value="F:ABC-type oligopeptide transporter activity"/>
    <property type="evidence" value="ECO:0007669"/>
    <property type="project" value="TreeGrafter"/>
</dbReference>
<proteinExistence type="predicted"/>
<feature type="transmembrane region" description="Helical" evidence="9">
    <location>
        <begin position="57"/>
        <end position="78"/>
    </location>
</feature>
<dbReference type="CDD" id="cd18541">
    <property type="entry name" value="ABC_6TM_TmrB_like"/>
    <property type="match status" value="1"/>
</dbReference>
<dbReference type="InterPro" id="IPR027417">
    <property type="entry name" value="P-loop_NTPase"/>
</dbReference>
<dbReference type="SMART" id="SM00382">
    <property type="entry name" value="AAA"/>
    <property type="match status" value="1"/>
</dbReference>
<organism evidence="12">
    <name type="scientific">marine metagenome</name>
    <dbReference type="NCBI Taxonomy" id="408172"/>
    <lineage>
        <taxon>unclassified sequences</taxon>
        <taxon>metagenomes</taxon>
        <taxon>ecological metagenomes</taxon>
    </lineage>
</organism>
<dbReference type="PANTHER" id="PTHR43394:SF1">
    <property type="entry name" value="ATP-BINDING CASSETTE SUB-FAMILY B MEMBER 10, MITOCHONDRIAL"/>
    <property type="match status" value="1"/>
</dbReference>
<dbReference type="InterPro" id="IPR003593">
    <property type="entry name" value="AAA+_ATPase"/>
</dbReference>
<feature type="transmembrane region" description="Helical" evidence="9">
    <location>
        <begin position="240"/>
        <end position="262"/>
    </location>
</feature>
<dbReference type="Pfam" id="PF00664">
    <property type="entry name" value="ABC_membrane"/>
    <property type="match status" value="1"/>
</dbReference>
<evidence type="ECO:0000256" key="3">
    <source>
        <dbReference type="ARBA" id="ARBA00022475"/>
    </source>
</evidence>
<evidence type="ECO:0000256" key="1">
    <source>
        <dbReference type="ARBA" id="ARBA00004651"/>
    </source>
</evidence>
<evidence type="ECO:0000259" key="11">
    <source>
        <dbReference type="PROSITE" id="PS50929"/>
    </source>
</evidence>
<protein>
    <recommendedName>
        <fullName evidence="13">ABC transmembrane type-1 domain-containing protein</fullName>
    </recommendedName>
</protein>
<evidence type="ECO:0008006" key="13">
    <source>
        <dbReference type="Google" id="ProtNLM"/>
    </source>
</evidence>
<dbReference type="InterPro" id="IPR003439">
    <property type="entry name" value="ABC_transporter-like_ATP-bd"/>
</dbReference>
<dbReference type="InterPro" id="IPR039421">
    <property type="entry name" value="Type_1_exporter"/>
</dbReference>
<dbReference type="InterPro" id="IPR011527">
    <property type="entry name" value="ABC1_TM_dom"/>
</dbReference>
<dbReference type="PROSITE" id="PS50893">
    <property type="entry name" value="ABC_TRANSPORTER_2"/>
    <property type="match status" value="1"/>
</dbReference>
<dbReference type="Pfam" id="PF00005">
    <property type="entry name" value="ABC_tran"/>
    <property type="match status" value="1"/>
</dbReference>
<feature type="domain" description="ABC transporter" evidence="10">
    <location>
        <begin position="338"/>
        <end position="573"/>
    </location>
</feature>
<accession>A0A381TGG9</accession>
<dbReference type="PROSITE" id="PS50929">
    <property type="entry name" value="ABC_TM1F"/>
    <property type="match status" value="1"/>
</dbReference>
<dbReference type="InterPro" id="IPR017871">
    <property type="entry name" value="ABC_transporter-like_CS"/>
</dbReference>
<dbReference type="GO" id="GO:0016887">
    <property type="term" value="F:ATP hydrolysis activity"/>
    <property type="evidence" value="ECO:0007669"/>
    <property type="project" value="InterPro"/>
</dbReference>
<dbReference type="FunFam" id="3.40.50.300:FF:000221">
    <property type="entry name" value="Multidrug ABC transporter ATP-binding protein"/>
    <property type="match status" value="1"/>
</dbReference>
<feature type="transmembrane region" description="Helical" evidence="9">
    <location>
        <begin position="162"/>
        <end position="179"/>
    </location>
</feature>